<dbReference type="Pfam" id="PF23727">
    <property type="entry name" value="Beta-prop_FAM234A_B"/>
    <property type="match status" value="1"/>
</dbReference>
<dbReference type="InterPro" id="IPR055409">
    <property type="entry name" value="Beta-prop_FAM234A_B"/>
</dbReference>
<feature type="domain" description="FAM234A/B beta-propeller" evidence="7">
    <location>
        <begin position="83"/>
        <end position="106"/>
    </location>
</feature>
<evidence type="ECO:0000256" key="6">
    <source>
        <dbReference type="SAM" id="Phobius"/>
    </source>
</evidence>
<evidence type="ECO:0000256" key="1">
    <source>
        <dbReference type="ARBA" id="ARBA00004167"/>
    </source>
</evidence>
<gene>
    <name evidence="8" type="ORF">AAFF_G00406350</name>
</gene>
<evidence type="ECO:0000256" key="4">
    <source>
        <dbReference type="ARBA" id="ARBA00023136"/>
    </source>
</evidence>
<dbReference type="AlphaFoldDB" id="A0AAD7SC37"/>
<dbReference type="PANTHER" id="PTHR21419">
    <property type="match status" value="1"/>
</dbReference>
<dbReference type="GO" id="GO:0016020">
    <property type="term" value="C:membrane"/>
    <property type="evidence" value="ECO:0007669"/>
    <property type="project" value="UniProtKB-SubCell"/>
</dbReference>
<feature type="region of interest" description="Disordered" evidence="5">
    <location>
        <begin position="1"/>
        <end position="35"/>
    </location>
</feature>
<dbReference type="PANTHER" id="PTHR21419:SF7">
    <property type="entry name" value="PROTEIN FAM234A"/>
    <property type="match status" value="1"/>
</dbReference>
<keyword evidence="4 6" id="KW-0472">Membrane</keyword>
<evidence type="ECO:0000259" key="7">
    <source>
        <dbReference type="Pfam" id="PF23727"/>
    </source>
</evidence>
<organism evidence="8 9">
    <name type="scientific">Aldrovandia affinis</name>
    <dbReference type="NCBI Taxonomy" id="143900"/>
    <lineage>
        <taxon>Eukaryota</taxon>
        <taxon>Metazoa</taxon>
        <taxon>Chordata</taxon>
        <taxon>Craniata</taxon>
        <taxon>Vertebrata</taxon>
        <taxon>Euteleostomi</taxon>
        <taxon>Actinopterygii</taxon>
        <taxon>Neopterygii</taxon>
        <taxon>Teleostei</taxon>
        <taxon>Notacanthiformes</taxon>
        <taxon>Halosauridae</taxon>
        <taxon>Aldrovandia</taxon>
    </lineage>
</organism>
<evidence type="ECO:0000313" key="9">
    <source>
        <dbReference type="Proteomes" id="UP001221898"/>
    </source>
</evidence>
<sequence length="108" mass="12092">MLDPTDSTAEAQPLKGEEGSEGPVAPPAPHGKKKGCWGRLGFSRLSHWRTAGFFLSLFLCLTVIFAFSFIIPCPIRPVYLRTWNRTFPQAATYDFLAVTDANKDKVWM</sequence>
<dbReference type="Proteomes" id="UP001221898">
    <property type="component" value="Unassembled WGS sequence"/>
</dbReference>
<dbReference type="EMBL" id="JAINUG010000080">
    <property type="protein sequence ID" value="KAJ8399905.1"/>
    <property type="molecule type" value="Genomic_DNA"/>
</dbReference>
<comment type="caution">
    <text evidence="8">The sequence shown here is derived from an EMBL/GenBank/DDBJ whole genome shotgun (WGS) entry which is preliminary data.</text>
</comment>
<feature type="compositionally biased region" description="Polar residues" evidence="5">
    <location>
        <begin position="1"/>
        <end position="10"/>
    </location>
</feature>
<keyword evidence="9" id="KW-1185">Reference proteome</keyword>
<keyword evidence="2 6" id="KW-0812">Transmembrane</keyword>
<dbReference type="InterPro" id="IPR045232">
    <property type="entry name" value="FAM234"/>
</dbReference>
<name>A0AAD7SC37_9TELE</name>
<feature type="transmembrane region" description="Helical" evidence="6">
    <location>
        <begin position="53"/>
        <end position="75"/>
    </location>
</feature>
<protein>
    <recommendedName>
        <fullName evidence="7">FAM234A/B beta-propeller domain-containing protein</fullName>
    </recommendedName>
</protein>
<evidence type="ECO:0000256" key="2">
    <source>
        <dbReference type="ARBA" id="ARBA00022692"/>
    </source>
</evidence>
<evidence type="ECO:0000256" key="5">
    <source>
        <dbReference type="SAM" id="MobiDB-lite"/>
    </source>
</evidence>
<reference evidence="8" key="1">
    <citation type="journal article" date="2023" name="Science">
        <title>Genome structures resolve the early diversification of teleost fishes.</title>
        <authorList>
            <person name="Parey E."/>
            <person name="Louis A."/>
            <person name="Montfort J."/>
            <person name="Bouchez O."/>
            <person name="Roques C."/>
            <person name="Iampietro C."/>
            <person name="Lluch J."/>
            <person name="Castinel A."/>
            <person name="Donnadieu C."/>
            <person name="Desvignes T."/>
            <person name="Floi Bucao C."/>
            <person name="Jouanno E."/>
            <person name="Wen M."/>
            <person name="Mejri S."/>
            <person name="Dirks R."/>
            <person name="Jansen H."/>
            <person name="Henkel C."/>
            <person name="Chen W.J."/>
            <person name="Zahm M."/>
            <person name="Cabau C."/>
            <person name="Klopp C."/>
            <person name="Thompson A.W."/>
            <person name="Robinson-Rechavi M."/>
            <person name="Braasch I."/>
            <person name="Lecointre G."/>
            <person name="Bobe J."/>
            <person name="Postlethwait J.H."/>
            <person name="Berthelot C."/>
            <person name="Roest Crollius H."/>
            <person name="Guiguen Y."/>
        </authorList>
    </citation>
    <scope>NUCLEOTIDE SEQUENCE</scope>
    <source>
        <strain evidence="8">NC1722</strain>
    </source>
</reference>
<keyword evidence="3 6" id="KW-1133">Transmembrane helix</keyword>
<proteinExistence type="predicted"/>
<accession>A0AAD7SC37</accession>
<evidence type="ECO:0000256" key="3">
    <source>
        <dbReference type="ARBA" id="ARBA00022989"/>
    </source>
</evidence>
<comment type="subcellular location">
    <subcellularLocation>
        <location evidence="1">Membrane</location>
        <topology evidence="1">Single-pass membrane protein</topology>
    </subcellularLocation>
</comment>
<evidence type="ECO:0000313" key="8">
    <source>
        <dbReference type="EMBL" id="KAJ8399905.1"/>
    </source>
</evidence>